<name>A0AAX6E6B5_IRIPA</name>
<sequence>MCFGEKLDEKVISEIETVLRSLLLYLRKLNILQFFPVVTKYVFRNCWRMALDMAWAGNATIRVLCGKFGEGVRVERSQGRRGWSVREA</sequence>
<organism evidence="1 2">
    <name type="scientific">Iris pallida</name>
    <name type="common">Sweet iris</name>
    <dbReference type="NCBI Taxonomy" id="29817"/>
    <lineage>
        <taxon>Eukaryota</taxon>
        <taxon>Viridiplantae</taxon>
        <taxon>Streptophyta</taxon>
        <taxon>Embryophyta</taxon>
        <taxon>Tracheophyta</taxon>
        <taxon>Spermatophyta</taxon>
        <taxon>Magnoliopsida</taxon>
        <taxon>Liliopsida</taxon>
        <taxon>Asparagales</taxon>
        <taxon>Iridaceae</taxon>
        <taxon>Iridoideae</taxon>
        <taxon>Irideae</taxon>
        <taxon>Iris</taxon>
    </lineage>
</organism>
<evidence type="ECO:0000313" key="1">
    <source>
        <dbReference type="EMBL" id="KAJ6799622.1"/>
    </source>
</evidence>
<dbReference type="EMBL" id="JANAVB010039620">
    <property type="protein sequence ID" value="KAJ6799622.1"/>
    <property type="molecule type" value="Genomic_DNA"/>
</dbReference>
<dbReference type="AlphaFoldDB" id="A0AAX6E6B5"/>
<reference evidence="1" key="1">
    <citation type="journal article" date="2023" name="GigaByte">
        <title>Genome assembly of the bearded iris, Iris pallida Lam.</title>
        <authorList>
            <person name="Bruccoleri R.E."/>
            <person name="Oakeley E.J."/>
            <person name="Faust A.M.E."/>
            <person name="Altorfer M."/>
            <person name="Dessus-Babus S."/>
            <person name="Burckhardt D."/>
            <person name="Oertli M."/>
            <person name="Naumann U."/>
            <person name="Petersen F."/>
            <person name="Wong J."/>
        </authorList>
    </citation>
    <scope>NUCLEOTIDE SEQUENCE</scope>
    <source>
        <strain evidence="1">GSM-AAB239-AS_SAM_17_03QT</strain>
    </source>
</reference>
<dbReference type="Proteomes" id="UP001140949">
    <property type="component" value="Unassembled WGS sequence"/>
</dbReference>
<comment type="caution">
    <text evidence="1">The sequence shown here is derived from an EMBL/GenBank/DDBJ whole genome shotgun (WGS) entry which is preliminary data.</text>
</comment>
<reference evidence="1" key="2">
    <citation type="submission" date="2023-04" db="EMBL/GenBank/DDBJ databases">
        <authorList>
            <person name="Bruccoleri R.E."/>
            <person name="Oakeley E.J."/>
            <person name="Faust A.-M."/>
            <person name="Dessus-Babus S."/>
            <person name="Altorfer M."/>
            <person name="Burckhardt D."/>
            <person name="Oertli M."/>
            <person name="Naumann U."/>
            <person name="Petersen F."/>
            <person name="Wong J."/>
        </authorList>
    </citation>
    <scope>NUCLEOTIDE SEQUENCE</scope>
    <source>
        <strain evidence="1">GSM-AAB239-AS_SAM_17_03QT</strain>
        <tissue evidence="1">Leaf</tissue>
    </source>
</reference>
<proteinExistence type="predicted"/>
<gene>
    <name evidence="1" type="ORF">M6B38_206570</name>
</gene>
<keyword evidence="2" id="KW-1185">Reference proteome</keyword>
<protein>
    <submittedName>
        <fullName evidence="1">Cytochrome P450 89A2-like isoform X1</fullName>
    </submittedName>
</protein>
<evidence type="ECO:0000313" key="2">
    <source>
        <dbReference type="Proteomes" id="UP001140949"/>
    </source>
</evidence>
<accession>A0AAX6E6B5</accession>